<dbReference type="EMBL" id="LN714481">
    <property type="protein sequence ID" value="CEL66317.1"/>
    <property type="molecule type" value="Genomic_DNA"/>
</dbReference>
<feature type="compositionally biased region" description="Basic and acidic residues" evidence="6">
    <location>
        <begin position="712"/>
        <end position="724"/>
    </location>
</feature>
<keyword evidence="4" id="KW-0804">Transcription</keyword>
<name>A0A0F7UD66_NEOCL</name>
<dbReference type="Gene3D" id="1.20.5.2050">
    <property type="match status" value="1"/>
</dbReference>
<keyword evidence="5" id="KW-0539">Nucleus</keyword>
<evidence type="ECO:0000259" key="7">
    <source>
        <dbReference type="Pfam" id="PF00847"/>
    </source>
</evidence>
<feature type="compositionally biased region" description="Low complexity" evidence="6">
    <location>
        <begin position="1173"/>
        <end position="1184"/>
    </location>
</feature>
<gene>
    <name evidence="8" type="ORF">BN1204_021360</name>
</gene>
<feature type="region of interest" description="Disordered" evidence="6">
    <location>
        <begin position="1169"/>
        <end position="1190"/>
    </location>
</feature>
<feature type="region of interest" description="Disordered" evidence="6">
    <location>
        <begin position="1915"/>
        <end position="1960"/>
    </location>
</feature>
<feature type="region of interest" description="Disordered" evidence="6">
    <location>
        <begin position="705"/>
        <end position="807"/>
    </location>
</feature>
<feature type="region of interest" description="Disordered" evidence="6">
    <location>
        <begin position="50"/>
        <end position="262"/>
    </location>
</feature>
<feature type="compositionally biased region" description="Low complexity" evidence="6">
    <location>
        <begin position="323"/>
        <end position="336"/>
    </location>
</feature>
<feature type="region of interest" description="Disordered" evidence="6">
    <location>
        <begin position="1"/>
        <end position="38"/>
    </location>
</feature>
<feature type="region of interest" description="Disordered" evidence="6">
    <location>
        <begin position="1005"/>
        <end position="1109"/>
    </location>
</feature>
<feature type="region of interest" description="Disordered" evidence="6">
    <location>
        <begin position="2380"/>
        <end position="2423"/>
    </location>
</feature>
<feature type="region of interest" description="Disordered" evidence="6">
    <location>
        <begin position="2483"/>
        <end position="2543"/>
    </location>
</feature>
<feature type="compositionally biased region" description="Basic and acidic residues" evidence="6">
    <location>
        <begin position="445"/>
        <end position="460"/>
    </location>
</feature>
<evidence type="ECO:0000256" key="5">
    <source>
        <dbReference type="ARBA" id="ARBA00023242"/>
    </source>
</evidence>
<proteinExistence type="predicted"/>
<feature type="region of interest" description="Disordered" evidence="6">
    <location>
        <begin position="1318"/>
        <end position="1395"/>
    </location>
</feature>
<feature type="compositionally biased region" description="Basic and acidic residues" evidence="6">
    <location>
        <begin position="1927"/>
        <end position="1955"/>
    </location>
</feature>
<feature type="compositionally biased region" description="Polar residues" evidence="6">
    <location>
        <begin position="2508"/>
        <end position="2518"/>
    </location>
</feature>
<evidence type="ECO:0000256" key="4">
    <source>
        <dbReference type="ARBA" id="ARBA00023163"/>
    </source>
</evidence>
<dbReference type="InterPro" id="IPR001471">
    <property type="entry name" value="AP2/ERF_dom"/>
</dbReference>
<comment type="subcellular location">
    <subcellularLocation>
        <location evidence="1">Nucleus</location>
    </subcellularLocation>
</comment>
<feature type="domain" description="AP2/ERF" evidence="7">
    <location>
        <begin position="1826"/>
        <end position="1873"/>
    </location>
</feature>
<feature type="compositionally biased region" description="Basic and acidic residues" evidence="6">
    <location>
        <begin position="25"/>
        <end position="34"/>
    </location>
</feature>
<feature type="region of interest" description="Disordered" evidence="6">
    <location>
        <begin position="2152"/>
        <end position="2206"/>
    </location>
</feature>
<sequence length="2624" mass="266444">MLLVKKPQVVASSAQGGAGSGGRLCGREPARSEETPSSCIFLGDLPCRSASPTEAPGSELSASAKSKREEGPGRMSMPCLDFEAGEQDENAALVSKAREKRPRVLPTAISSCPKLDSAPPMNDGGREVFFGNGASWDSSPRPPPHPSDPGAPFSSVSGAQCTQPVSCSTPSPSSCTELTAASSPFSAPCSSSLPSCSPSASLSSSPVALCSPPPRSLSAVTPCQASPASSVGAQDTHTSASVSEPQGTVLSSSLLASPDSADSVLARDAGCERVLSPNSSPFLTCAPCSPRQRDGIETRPGPSPVSGGCQETGCLQDGTGGESPSSPQSMSLPPSSCAIPQASAGSNTEESARHCADQVCASLQVSPASSSSPCQAVAIACSSASQPFTCVSKSSPGRQWACEPGVSLPFKPPPGGEPSGAMLPVALDALTVHGQPSTHDNGAVPRHDVARNGRDGDRPAEPSGEAPYTGVSVPLGRNFSSVASDLRSPPRTQKALGRPSDAANSVSSSPFSPVSRASRIGPSESSAPASLADAQHTGEVSAAADAVCGGGAGGAEQAKSRLRFNSSATEDASVFPCPLGSAFSQRVRGGEGEARLNDLTSAFEFFRPRASPFPCTVTQQAEMYIQLLTGLVKLRASFWRSPRRSHAFSFHIFQIQNAKSDSDLVPYRQIFEPLFSRLGLPLAHTPAVPHLAEWVLLKNLSSAREAEEEQRENEGPVDTERGQHGEAAAGRQSNGGSKRHAGESASASGRRHARSDRSPPPSPSDDDVVGLSPFSGEGVEGQRCSAFSPLQSDREREGSPITELVKQNGPPCLGRALEDVYQALDSLFMSSKQAHDLCMTPALPEGLFESPQDASSVDKVRGVQPTRGLSLSAFAAERLGPPLSRLRSGSLGETERRCVAPVAGRGSGAVTASLSSRLSGFFPQPHGKQSFSRSGASALSHPDHGLRFFLCPGGLTGKRDWRGEELPGGQPLCLQHDVQISFGEVPASPASAVSVSLLVSPVGQTLQSSSGVSSPPQMHRSPSSNPRQDGTGALGASEVGNAAAPSQGTSELPSAHRPVVGLSVVVPAGAPPRSGKMTTRGAAPATQAGVDPGATSAEMHPSGEVAHEGRTIPPSLQASATDAASSFPPVCGATDAAATPSSGQMADKTRVSEGMFLPGGEGKQCIGGPMEASVSSSRPSSLTSCGQGEGSSGSANASVCRMFQDQQPYLSQAIGLLTLNVVSPGGGPGTIASACVSSPSPTCLRANGAPYAVSGAEQPQAMRRRGSSQPRSHASLHPSSLAGSATCPSSGVHAPFSPTEATGQGTVFPVSLEATSVPPMHAKRGSGRVSASASAAAPAAQSGSAVASQETRAPPAGDGVQSSVGQGGNEKDHRPSGSAGAVSGTPGEGTGNKQGVPLFSSSCGVLPSCPSSLPVAISLTPLQLSQLQIHPSNLALFTNLSLPSSSALLSHATGGVPSPLLVTGGGNVSLSQLACSGNGQAPANASAAFPLPSSAGDPTSSVFGSAQSQGATGFGVLPAPGFLLQNLSGASGGANASSPLRTQVTPSGQLFLSYSLPSGTTPGAGASVSSTAVGRTPFGGLKCGPLNVPFLRFPAPATAAGAPGAVGAGREPSEAAQSTGSDSRASLSGGQGTAPVGRAISAVAGAPAASAGPGVLSAARSVAFCERRSQAGSERQGELAVPGAPSTSTVGSEGDALCRPPGSTTQKVDACGADEERGTKDAGAGSTSDATSRSPFPLFQLFRNGWWATPIPPEDPPLDRDATEALLSFLPSFPAVVYDKEEHCFFSLWRMKDGLVQRRRCECALLGVREAHRQAVQTVCRLTRRPPGVVYDCKSGKWSVCVTRHNGRHRASFSVKKFGFEGAHEKAMDWYEAKRVQLGLHDNPTCAEIVDFDAGVKANPSALLDIVRKAVDAAPPAQPVRTSSPRQKAENACEADEGREGNDKDKKADSAKGGEGDICSRPLSAVSRAARCPGSGVEANGAEADSLPLAASSGSCSSSCSAAASSSAFAPSGVRQNGATAVVGDREENRTNTSVTNDQHTHVKDGAIAELEVKEKGQAEGSLPAPNNEASVSSVVIASVAGIQRRPELCDDGEKDGEVKMLEQTESSVAGPVLNSPREGTPGATSVCAAPRVFGGDSALDSSVLLRESASAVSGSLQPFSTDAQPTADSRLPVPLTASPVTACPTPCRSPPRASSSSSPASSLLVSPDATLATPILSRDATAGPGPANDDQKALCLTPPNESMAKVGEGVGMTPSRAQIDAAGLPNSSTVSEASGDAGRSVRPATGDGKQSSADDCSSKAENTTSGSQAGTEKLHSVSSCSASERDTVKECAASLVEGAAPGTSSLAVSSEAVWRPGGDLTGVRSPGVCARFDEKAVGQDAQTLPSAPPSHALPAVAGNSERPRTPDVPCGGNSHGESPRDLSSLSAFWGRAVDPKNRGHVAEASERTDKGDAEEEPGNALERNAEWAPRAAAKMGDSEVLRTGHGAGASAGRISQFPNGMHHGRQDTQGPKGSNFDSFPPEDREAASPVLSPRAERAGSGCADQLMVSVKTNTEGTKGDGPEARNLSLCESISREIKAGGEAVGADSGARKRACEGGPVEFKRRKHGTEGLSACLEMGTPTL</sequence>
<keyword evidence="2" id="KW-0805">Transcription regulation</keyword>
<evidence type="ECO:0000256" key="6">
    <source>
        <dbReference type="SAM" id="MobiDB-lite"/>
    </source>
</evidence>
<evidence type="ECO:0000313" key="8">
    <source>
        <dbReference type="EMBL" id="CEL66317.1"/>
    </source>
</evidence>
<feature type="compositionally biased region" description="Pro residues" evidence="6">
    <location>
        <begin position="140"/>
        <end position="149"/>
    </location>
</feature>
<feature type="compositionally biased region" description="Low complexity" evidence="6">
    <location>
        <begin position="1600"/>
        <end position="1609"/>
    </location>
</feature>
<feature type="compositionally biased region" description="Polar residues" evidence="6">
    <location>
        <begin position="2289"/>
        <end position="2323"/>
    </location>
</feature>
<feature type="region of interest" description="Disordered" evidence="6">
    <location>
        <begin position="1600"/>
        <end position="1634"/>
    </location>
</feature>
<organism evidence="8">
    <name type="scientific">Neospora caninum (strain Liverpool)</name>
    <dbReference type="NCBI Taxonomy" id="572307"/>
    <lineage>
        <taxon>Eukaryota</taxon>
        <taxon>Sar</taxon>
        <taxon>Alveolata</taxon>
        <taxon>Apicomplexa</taxon>
        <taxon>Conoidasida</taxon>
        <taxon>Coccidia</taxon>
        <taxon>Eucoccidiorida</taxon>
        <taxon>Eimeriorina</taxon>
        <taxon>Sarcocystidae</taxon>
        <taxon>Neospora</taxon>
    </lineage>
</organism>
<evidence type="ECO:0000256" key="3">
    <source>
        <dbReference type="ARBA" id="ARBA00023125"/>
    </source>
</evidence>
<feature type="compositionally biased region" description="Low complexity" evidence="6">
    <location>
        <begin position="2182"/>
        <end position="2203"/>
    </location>
</feature>
<feature type="region of interest" description="Disordered" evidence="6">
    <location>
        <begin position="1254"/>
        <end position="1300"/>
    </location>
</feature>
<feature type="region of interest" description="Disordered" evidence="6">
    <location>
        <begin position="1669"/>
        <end position="1735"/>
    </location>
</feature>
<reference evidence="8" key="1">
    <citation type="journal article" date="2015" name="PLoS ONE">
        <title>Comprehensive Evaluation of Toxoplasma gondii VEG and Neospora caninum LIV Genomes with Tachyzoite Stage Transcriptome and Proteome Defines Novel Transcript Features.</title>
        <authorList>
            <person name="Ramaprasad A."/>
            <person name="Mourier T."/>
            <person name="Naeem R."/>
            <person name="Malas T.B."/>
            <person name="Moussa E."/>
            <person name="Panigrahi A."/>
            <person name="Vermont S.J."/>
            <person name="Otto T.D."/>
            <person name="Wastling J."/>
            <person name="Pain A."/>
        </authorList>
    </citation>
    <scope>NUCLEOTIDE SEQUENCE</scope>
    <source>
        <strain evidence="8">Liverpool</strain>
    </source>
</reference>
<feature type="region of interest" description="Disordered" evidence="6">
    <location>
        <begin position="433"/>
        <end position="536"/>
    </location>
</feature>
<accession>A0A0F7UD66</accession>
<dbReference type="Pfam" id="PF00847">
    <property type="entry name" value="AP2"/>
    <property type="match status" value="1"/>
</dbReference>
<feature type="region of interest" description="Disordered" evidence="6">
    <location>
        <begin position="2261"/>
        <end position="2324"/>
    </location>
</feature>
<feature type="compositionally biased region" description="Polar residues" evidence="6">
    <location>
        <begin position="1615"/>
        <end position="1628"/>
    </location>
</feature>
<feature type="compositionally biased region" description="Basic and acidic residues" evidence="6">
    <location>
        <begin position="2435"/>
        <end position="2452"/>
    </location>
</feature>
<protein>
    <submittedName>
        <fullName evidence="8">Proteophosphoglycan ppg4, related</fullName>
    </submittedName>
</protein>
<feature type="region of interest" description="Disordered" evidence="6">
    <location>
        <begin position="274"/>
        <end position="350"/>
    </location>
</feature>
<feature type="compositionally biased region" description="Polar residues" evidence="6">
    <location>
        <begin position="2152"/>
        <end position="2168"/>
    </location>
</feature>
<evidence type="ECO:0000256" key="2">
    <source>
        <dbReference type="ARBA" id="ARBA00023015"/>
    </source>
</evidence>
<feature type="compositionally biased region" description="Polar residues" evidence="6">
    <location>
        <begin position="1725"/>
        <end position="1734"/>
    </location>
</feature>
<feature type="region of interest" description="Disordered" evidence="6">
    <location>
        <begin position="2435"/>
        <end position="2462"/>
    </location>
</feature>
<dbReference type="GO" id="GO:0003700">
    <property type="term" value="F:DNA-binding transcription factor activity"/>
    <property type="evidence" value="ECO:0007669"/>
    <property type="project" value="InterPro"/>
</dbReference>
<keyword evidence="3" id="KW-0238">DNA-binding</keyword>
<feature type="compositionally biased region" description="Polar residues" evidence="6">
    <location>
        <begin position="1005"/>
        <end position="1028"/>
    </location>
</feature>
<feature type="compositionally biased region" description="Low complexity" evidence="6">
    <location>
        <begin position="249"/>
        <end position="262"/>
    </location>
</feature>
<feature type="region of interest" description="Disordered" evidence="6">
    <location>
        <begin position="2218"/>
        <end position="2238"/>
    </location>
</feature>
<feature type="compositionally biased region" description="Low complexity" evidence="6">
    <location>
        <begin position="498"/>
        <end position="519"/>
    </location>
</feature>
<feature type="compositionally biased region" description="Low complexity" evidence="6">
    <location>
        <begin position="1327"/>
        <end position="1349"/>
    </location>
</feature>
<feature type="compositionally biased region" description="Low complexity" evidence="6">
    <location>
        <begin position="161"/>
        <end position="210"/>
    </location>
</feature>
<dbReference type="GO" id="GO:0003677">
    <property type="term" value="F:DNA binding"/>
    <property type="evidence" value="ECO:0007669"/>
    <property type="project" value="UniProtKB-KW"/>
</dbReference>
<feature type="compositionally biased region" description="Polar residues" evidence="6">
    <location>
        <begin position="218"/>
        <end position="248"/>
    </location>
</feature>
<evidence type="ECO:0000256" key="1">
    <source>
        <dbReference type="ARBA" id="ARBA00004123"/>
    </source>
</evidence>
<dbReference type="GO" id="GO:0005634">
    <property type="term" value="C:nucleus"/>
    <property type="evidence" value="ECO:0007669"/>
    <property type="project" value="UniProtKB-SubCell"/>
</dbReference>
<feature type="region of interest" description="Disordered" evidence="6">
    <location>
        <begin position="2010"/>
        <end position="2037"/>
    </location>
</feature>
<feature type="compositionally biased region" description="Polar residues" evidence="6">
    <location>
        <begin position="1267"/>
        <end position="1289"/>
    </location>
</feature>